<dbReference type="STRING" id="59733.SAMN05421769_0726"/>
<dbReference type="Proteomes" id="UP000184782">
    <property type="component" value="Unassembled WGS sequence"/>
</dbReference>
<name>A0A1N6EUT3_9FLAO</name>
<accession>A0A1N6EUT3</accession>
<evidence type="ECO:0008006" key="4">
    <source>
        <dbReference type="Google" id="ProtNLM"/>
    </source>
</evidence>
<feature type="signal peptide" evidence="1">
    <location>
        <begin position="1"/>
        <end position="20"/>
    </location>
</feature>
<dbReference type="PROSITE" id="PS51257">
    <property type="entry name" value="PROKAR_LIPOPROTEIN"/>
    <property type="match status" value="1"/>
</dbReference>
<dbReference type="AlphaFoldDB" id="A0A1N6EUT3"/>
<keyword evidence="3" id="KW-1185">Reference proteome</keyword>
<reference evidence="3" key="1">
    <citation type="submission" date="2016-12" db="EMBL/GenBank/DDBJ databases">
        <authorList>
            <person name="Varghese N."/>
            <person name="Submissions S."/>
        </authorList>
    </citation>
    <scope>NUCLEOTIDE SEQUENCE [LARGE SCALE GENOMIC DNA]</scope>
    <source>
        <strain evidence="3">DSM 16779</strain>
    </source>
</reference>
<organism evidence="2 3">
    <name type="scientific">Chryseobacterium scophthalmum</name>
    <dbReference type="NCBI Taxonomy" id="59733"/>
    <lineage>
        <taxon>Bacteria</taxon>
        <taxon>Pseudomonadati</taxon>
        <taxon>Bacteroidota</taxon>
        <taxon>Flavobacteriia</taxon>
        <taxon>Flavobacteriales</taxon>
        <taxon>Weeksellaceae</taxon>
        <taxon>Chryseobacterium group</taxon>
        <taxon>Chryseobacterium</taxon>
    </lineage>
</organism>
<protein>
    <recommendedName>
        <fullName evidence="4">Lipocalin-like domain-containing protein</fullName>
    </recommendedName>
</protein>
<proteinExistence type="predicted"/>
<sequence>MKFYLLILCALFLSCSEVKNTEPITSQWEFISINEGERSEVDAKMLNNINAEYGTGTLEFKDDLSFSSLGSKNKSEGTYTLKNNILVMQYSNLPEPIKFNYSVVDKKYLLLRNTDGKKLTWLYKKSK</sequence>
<feature type="chain" id="PRO_5012658584" description="Lipocalin-like domain-containing protein" evidence="1">
    <location>
        <begin position="21"/>
        <end position="127"/>
    </location>
</feature>
<evidence type="ECO:0000256" key="1">
    <source>
        <dbReference type="SAM" id="SignalP"/>
    </source>
</evidence>
<keyword evidence="1" id="KW-0732">Signal</keyword>
<gene>
    <name evidence="2" type="ORF">SAMN05421769_0726</name>
</gene>
<evidence type="ECO:0000313" key="2">
    <source>
        <dbReference type="EMBL" id="SIN86862.1"/>
    </source>
</evidence>
<dbReference type="EMBL" id="FSRQ01000001">
    <property type="protein sequence ID" value="SIN86862.1"/>
    <property type="molecule type" value="Genomic_DNA"/>
</dbReference>
<evidence type="ECO:0000313" key="3">
    <source>
        <dbReference type="Proteomes" id="UP000184782"/>
    </source>
</evidence>